<keyword evidence="3" id="KW-1185">Reference proteome</keyword>
<evidence type="ECO:0000313" key="3">
    <source>
        <dbReference type="Proteomes" id="UP001433268"/>
    </source>
</evidence>
<accession>A0ABR1W9A5</accession>
<dbReference type="RefSeq" id="XP_066667538.1">
    <property type="nucleotide sequence ID" value="XM_066812196.1"/>
</dbReference>
<dbReference type="GeneID" id="92045256"/>
<reference evidence="2 3" key="1">
    <citation type="submission" date="2023-01" db="EMBL/GenBank/DDBJ databases">
        <title>Analysis of 21 Apiospora genomes using comparative genomics revels a genus with tremendous synthesis potential of carbohydrate active enzymes and secondary metabolites.</title>
        <authorList>
            <person name="Sorensen T."/>
        </authorList>
    </citation>
    <scope>NUCLEOTIDE SEQUENCE [LARGE SCALE GENOMIC DNA]</scope>
    <source>
        <strain evidence="2 3">CBS 114990</strain>
    </source>
</reference>
<name>A0ABR1W9A5_9PEZI</name>
<proteinExistence type="predicted"/>
<comment type="caution">
    <text evidence="2">The sequence shown here is derived from an EMBL/GenBank/DDBJ whole genome shotgun (WGS) entry which is preliminary data.</text>
</comment>
<dbReference type="EMBL" id="JAQQWN010000006">
    <property type="protein sequence ID" value="KAK8080063.1"/>
    <property type="molecule type" value="Genomic_DNA"/>
</dbReference>
<gene>
    <name evidence="2" type="ORF">PG997_007881</name>
</gene>
<organism evidence="2 3">
    <name type="scientific">Apiospora hydei</name>
    <dbReference type="NCBI Taxonomy" id="1337664"/>
    <lineage>
        <taxon>Eukaryota</taxon>
        <taxon>Fungi</taxon>
        <taxon>Dikarya</taxon>
        <taxon>Ascomycota</taxon>
        <taxon>Pezizomycotina</taxon>
        <taxon>Sordariomycetes</taxon>
        <taxon>Xylariomycetidae</taxon>
        <taxon>Amphisphaeriales</taxon>
        <taxon>Apiosporaceae</taxon>
        <taxon>Apiospora</taxon>
    </lineage>
</organism>
<protein>
    <submittedName>
        <fullName evidence="2">Uncharacterized protein</fullName>
    </submittedName>
</protein>
<sequence length="239" mass="26240">MLKSKMLQSHYGPSLLTLTSFVRSPTSNTISRQPLSTPDLLVTRCIFTTNHKNLVHEDTSNTHASSSYPLSPGTSSISLEYKKACAWFPQQQLPGASSYTFVLQVQGPGVLKTHKSETKLPTIDTPTHFFSHSLLFLLNPLIPYPNPAQANKRTSGEMVTCRIPVIFYIGCLPPFDIQFRPGLCEGARSKILFNDDLGSDCPVAAAARPLDSEEEMPPGYNEQAAPKKQALHQPGSLKV</sequence>
<feature type="region of interest" description="Disordered" evidence="1">
    <location>
        <begin position="204"/>
        <end position="239"/>
    </location>
</feature>
<dbReference type="Proteomes" id="UP001433268">
    <property type="component" value="Unassembled WGS sequence"/>
</dbReference>
<evidence type="ECO:0000256" key="1">
    <source>
        <dbReference type="SAM" id="MobiDB-lite"/>
    </source>
</evidence>
<evidence type="ECO:0000313" key="2">
    <source>
        <dbReference type="EMBL" id="KAK8080063.1"/>
    </source>
</evidence>